<organism evidence="1 2">
    <name type="scientific">Kroppenstedtia guangzhouensis</name>
    <dbReference type="NCBI Taxonomy" id="1274356"/>
    <lineage>
        <taxon>Bacteria</taxon>
        <taxon>Bacillati</taxon>
        <taxon>Bacillota</taxon>
        <taxon>Bacilli</taxon>
        <taxon>Bacillales</taxon>
        <taxon>Thermoactinomycetaceae</taxon>
        <taxon>Kroppenstedtia</taxon>
    </lineage>
</organism>
<dbReference type="Proteomes" id="UP000617979">
    <property type="component" value="Unassembled WGS sequence"/>
</dbReference>
<dbReference type="Pfam" id="PF09148">
    <property type="entry name" value="DUF1934"/>
    <property type="match status" value="1"/>
</dbReference>
<reference evidence="2" key="1">
    <citation type="journal article" date="2019" name="Int. J. Syst. Evol. Microbiol.">
        <title>The Global Catalogue of Microorganisms (GCM) 10K type strain sequencing project: providing services to taxonomists for standard genome sequencing and annotation.</title>
        <authorList>
            <consortium name="The Broad Institute Genomics Platform"/>
            <consortium name="The Broad Institute Genome Sequencing Center for Infectious Disease"/>
            <person name="Wu L."/>
            <person name="Ma J."/>
        </authorList>
    </citation>
    <scope>NUCLEOTIDE SEQUENCE [LARGE SCALE GENOMIC DNA]</scope>
    <source>
        <strain evidence="2">CGMCC 1.12404</strain>
    </source>
</reference>
<dbReference type="Gene3D" id="2.40.128.20">
    <property type="match status" value="1"/>
</dbReference>
<gene>
    <name evidence="1" type="ORF">GCM10007416_19320</name>
</gene>
<evidence type="ECO:0000313" key="2">
    <source>
        <dbReference type="Proteomes" id="UP000617979"/>
    </source>
</evidence>
<dbReference type="SUPFAM" id="SSF50814">
    <property type="entry name" value="Lipocalins"/>
    <property type="match status" value="1"/>
</dbReference>
<name>A0ABQ1GLN5_9BACL</name>
<dbReference type="EMBL" id="BMEX01000005">
    <property type="protein sequence ID" value="GGA46294.1"/>
    <property type="molecule type" value="Genomic_DNA"/>
</dbReference>
<sequence>MEGRLIERDLESVLKYTEKPGTPDEVKTTVKAGEDEVTIIRQGMIAYRQRYHPGETTICVVETPGGTSEMEVHTLSYRRERKGTHGRIQFSFRLAMACEPMGRYRLLIQWTEVPAQA</sequence>
<evidence type="ECO:0000313" key="1">
    <source>
        <dbReference type="EMBL" id="GGA46294.1"/>
    </source>
</evidence>
<proteinExistence type="predicted"/>
<keyword evidence="2" id="KW-1185">Reference proteome</keyword>
<comment type="caution">
    <text evidence="1">The sequence shown here is derived from an EMBL/GenBank/DDBJ whole genome shotgun (WGS) entry which is preliminary data.</text>
</comment>
<dbReference type="InterPro" id="IPR015231">
    <property type="entry name" value="DUF1934"/>
</dbReference>
<evidence type="ECO:0008006" key="3">
    <source>
        <dbReference type="Google" id="ProtNLM"/>
    </source>
</evidence>
<protein>
    <recommendedName>
        <fullName evidence="3">DUF1934 domain-containing protein</fullName>
    </recommendedName>
</protein>
<dbReference type="InterPro" id="IPR012674">
    <property type="entry name" value="Calycin"/>
</dbReference>
<accession>A0ABQ1GLN5</accession>